<keyword evidence="2" id="KW-1185">Reference proteome</keyword>
<gene>
    <name evidence="1" type="ORF">HS960_02200</name>
</gene>
<evidence type="ECO:0000313" key="1">
    <source>
        <dbReference type="EMBL" id="QMV66538.1"/>
    </source>
</evidence>
<evidence type="ECO:0000313" key="2">
    <source>
        <dbReference type="Proteomes" id="UP000515450"/>
    </source>
</evidence>
<sequence length="85" mass="9461">MALITSADGLHWPAAHHPLVSLRELKVDGQHKTVLAHLERPFILFDKNGRPQVLYAAASIGEPFKNKSDRIAKEENSFIVSFGLN</sequence>
<organism evidence="1 2">
    <name type="scientific">Sphingobacterium paramultivorum</name>
    <dbReference type="NCBI Taxonomy" id="2886510"/>
    <lineage>
        <taxon>Bacteria</taxon>
        <taxon>Pseudomonadati</taxon>
        <taxon>Bacteroidota</taxon>
        <taxon>Sphingobacteriia</taxon>
        <taxon>Sphingobacteriales</taxon>
        <taxon>Sphingobacteriaceae</taxon>
        <taxon>Sphingobacterium</taxon>
    </lineage>
</organism>
<name>A0A7G5DXR3_9SPHI</name>
<dbReference type="AlphaFoldDB" id="A0A7G5DXR3"/>
<dbReference type="RefSeq" id="WP_182331157.1">
    <property type="nucleotide sequence ID" value="NZ_CP058555.1"/>
</dbReference>
<dbReference type="EMBL" id="CP058555">
    <property type="protein sequence ID" value="QMV66538.1"/>
    <property type="molecule type" value="Genomic_DNA"/>
</dbReference>
<dbReference type="Proteomes" id="UP000515450">
    <property type="component" value="Chromosome"/>
</dbReference>
<proteinExistence type="predicted"/>
<reference evidence="1 2" key="1">
    <citation type="journal article" date="2020" name="G3 (Bethesda)">
        <title>CeMbio - The Caenorhabditis elegans Microbiome Resource.</title>
        <authorList>
            <person name="Dirksen P."/>
            <person name="Assie A."/>
            <person name="Zimmermann J."/>
            <person name="Zhang F."/>
            <person name="Tietje A.M."/>
            <person name="Marsh S.A."/>
            <person name="Felix M.A."/>
            <person name="Shapira M."/>
            <person name="Kaleta C."/>
            <person name="Schulenburg H."/>
            <person name="Samuel B."/>
        </authorList>
    </citation>
    <scope>NUCLEOTIDE SEQUENCE [LARGE SCALE GENOMIC DNA]</scope>
    <source>
        <strain evidence="1 2">BIGb0170</strain>
    </source>
</reference>
<protein>
    <submittedName>
        <fullName evidence="1">Uncharacterized protein</fullName>
    </submittedName>
</protein>
<accession>A0A7G5DXR3</accession>